<dbReference type="SUPFAM" id="SSF56935">
    <property type="entry name" value="Porins"/>
    <property type="match status" value="1"/>
</dbReference>
<evidence type="ECO:0000256" key="1">
    <source>
        <dbReference type="ARBA" id="ARBA00004571"/>
    </source>
</evidence>
<evidence type="ECO:0000256" key="10">
    <source>
        <dbReference type="RuleBase" id="RU003357"/>
    </source>
</evidence>
<keyword evidence="7 9" id="KW-0472">Membrane</keyword>
<gene>
    <name evidence="13" type="ORF">J2I47_07090</name>
</gene>
<evidence type="ECO:0000256" key="4">
    <source>
        <dbReference type="ARBA" id="ARBA00022692"/>
    </source>
</evidence>
<evidence type="ECO:0000256" key="2">
    <source>
        <dbReference type="ARBA" id="ARBA00022448"/>
    </source>
</evidence>
<evidence type="ECO:0000313" key="14">
    <source>
        <dbReference type="Proteomes" id="UP000664034"/>
    </source>
</evidence>
<protein>
    <submittedName>
        <fullName evidence="13">Carboxypeptidase-like regulatory domain-containing protein</fullName>
    </submittedName>
</protein>
<evidence type="ECO:0000259" key="11">
    <source>
        <dbReference type="Pfam" id="PF00593"/>
    </source>
</evidence>
<comment type="caution">
    <text evidence="13">The sequence shown here is derived from an EMBL/GenBank/DDBJ whole genome shotgun (WGS) entry which is preliminary data.</text>
</comment>
<keyword evidence="5" id="KW-0732">Signal</keyword>
<dbReference type="SUPFAM" id="SSF49464">
    <property type="entry name" value="Carboxypeptidase regulatory domain-like"/>
    <property type="match status" value="1"/>
</dbReference>
<sequence length="806" mass="88715">MKGITYFCLLISGLFIPAGLFAQVAERGILEGTIRSTTSQAIGEANVVLSGQPIGTKASATGAYHLTAPAGSYTLVVSAVGFIQQPLPITVVAGQKQVLDVVLTEQTTSLREVVVTGVRAITGMGYLAEINDNVIYSGKKTEVLLLDKLDANTPQNNPRQVLGRVPGANYSETEGSGFPTNGIGFRGLNPSQSIETNTRQNGYNITADLYGYPESYYLPPLEAVERIEVTRGASSLQFGPQFGGVINYVLRQGNPNARLESTASLTGGSFGFVSAYYSLGGQSGKWNYVGFGQYKAINGWRPNSDYRQVSAYGRVGYQANDRLSVALEYSLLRNRIHMPGGFTDAQFATDSRASFRARNWLESPWNVLAATLTYQFTPQTKLTVKTTGNASARNLVWRNEDGGPAAIDSVSTLTNQYVNREVQRESFLSTTTEARLLHDFQLGKLQSTLATGMRFFSGNMHRQGGGLGTTGTDFDMTLLDPRYEYDLHFTTTNYAFFAENTLRLNRLSLTPGLRYEYLYSTAKGYTPADNQEPDVEVDQAKKRHILLAGVGAQYKASATTNIYANWSQAYRPVDYANLTPFGSIASVDPNLKDARGYNIDLGYRGYVRDYFTFDVGVFYLQYTNRIGLIERTAPDGTMFPYRTNVANSAHKGLESYLEFNPVKAFARGSLYSLSVFNSLALIDARYTSGEFQGKYVDYAPAVINRTGLIAGYRGFSTTLLVSYTSQQFSDANNSIQPSEDAVAGLIPAYTVLDWSATWRIKTYQLRFGTNNLTDRRYFTKRTDEYPGPGIIPSVGRSIYAGFSIKF</sequence>
<feature type="domain" description="TonB-dependent receptor plug" evidence="12">
    <location>
        <begin position="152"/>
        <end position="244"/>
    </location>
</feature>
<comment type="subcellular location">
    <subcellularLocation>
        <location evidence="1 9">Cell outer membrane</location>
        <topology evidence="1 9">Multi-pass membrane protein</topology>
    </subcellularLocation>
</comment>
<keyword evidence="8 9" id="KW-0998">Cell outer membrane</keyword>
<keyword evidence="14" id="KW-1185">Reference proteome</keyword>
<evidence type="ECO:0000313" key="13">
    <source>
        <dbReference type="EMBL" id="MBO0936309.1"/>
    </source>
</evidence>
<dbReference type="Pfam" id="PF13715">
    <property type="entry name" value="CarbopepD_reg_2"/>
    <property type="match status" value="1"/>
</dbReference>
<dbReference type="Proteomes" id="UP000664034">
    <property type="component" value="Unassembled WGS sequence"/>
</dbReference>
<dbReference type="InterPro" id="IPR037066">
    <property type="entry name" value="Plug_dom_sf"/>
</dbReference>
<dbReference type="Gene3D" id="2.170.130.10">
    <property type="entry name" value="TonB-dependent receptor, plug domain"/>
    <property type="match status" value="1"/>
</dbReference>
<evidence type="ECO:0000256" key="5">
    <source>
        <dbReference type="ARBA" id="ARBA00022729"/>
    </source>
</evidence>
<dbReference type="Gene3D" id="2.40.170.20">
    <property type="entry name" value="TonB-dependent receptor, beta-barrel domain"/>
    <property type="match status" value="1"/>
</dbReference>
<evidence type="ECO:0000256" key="7">
    <source>
        <dbReference type="ARBA" id="ARBA00023136"/>
    </source>
</evidence>
<evidence type="ECO:0000256" key="6">
    <source>
        <dbReference type="ARBA" id="ARBA00023077"/>
    </source>
</evidence>
<dbReference type="PANTHER" id="PTHR30442">
    <property type="entry name" value="IRON III DICITRATE TRANSPORT PROTEIN FECA"/>
    <property type="match status" value="1"/>
</dbReference>
<name>A0A939K2H0_9BACT</name>
<keyword evidence="3 9" id="KW-1134">Transmembrane beta strand</keyword>
<dbReference type="GO" id="GO:0009279">
    <property type="term" value="C:cell outer membrane"/>
    <property type="evidence" value="ECO:0007669"/>
    <property type="project" value="UniProtKB-SubCell"/>
</dbReference>
<feature type="domain" description="TonB-dependent receptor-like beta-barrel" evidence="11">
    <location>
        <begin position="348"/>
        <end position="772"/>
    </location>
</feature>
<dbReference type="PROSITE" id="PS01156">
    <property type="entry name" value="TONB_DEPENDENT_REC_2"/>
    <property type="match status" value="1"/>
</dbReference>
<dbReference type="InterPro" id="IPR039426">
    <property type="entry name" value="TonB-dep_rcpt-like"/>
</dbReference>
<reference evidence="13" key="1">
    <citation type="submission" date="2021-03" db="EMBL/GenBank/DDBJ databases">
        <title>Fibrella sp. HMF5335 genome sequencing and assembly.</title>
        <authorList>
            <person name="Kang H."/>
            <person name="Kim H."/>
            <person name="Bae S."/>
            <person name="Joh K."/>
        </authorList>
    </citation>
    <scope>NUCLEOTIDE SEQUENCE</scope>
    <source>
        <strain evidence="13">HMF5335</strain>
    </source>
</reference>
<keyword evidence="4 9" id="KW-0812">Transmembrane</keyword>
<dbReference type="InterPro" id="IPR000531">
    <property type="entry name" value="Beta-barrel_TonB"/>
</dbReference>
<dbReference type="InterPro" id="IPR012910">
    <property type="entry name" value="Plug_dom"/>
</dbReference>
<keyword evidence="13" id="KW-0645">Protease</keyword>
<keyword evidence="13" id="KW-0378">Hydrolase</keyword>
<evidence type="ECO:0000256" key="8">
    <source>
        <dbReference type="ARBA" id="ARBA00023237"/>
    </source>
</evidence>
<dbReference type="Pfam" id="PF00593">
    <property type="entry name" value="TonB_dep_Rec_b-barrel"/>
    <property type="match status" value="1"/>
</dbReference>
<organism evidence="13 14">
    <name type="scientific">Fibrella rubiginis</name>
    <dbReference type="NCBI Taxonomy" id="2817060"/>
    <lineage>
        <taxon>Bacteria</taxon>
        <taxon>Pseudomonadati</taxon>
        <taxon>Bacteroidota</taxon>
        <taxon>Cytophagia</taxon>
        <taxon>Cytophagales</taxon>
        <taxon>Spirosomataceae</taxon>
        <taxon>Fibrella</taxon>
    </lineage>
</organism>
<dbReference type="InterPro" id="IPR036942">
    <property type="entry name" value="Beta-barrel_TonB_sf"/>
</dbReference>
<evidence type="ECO:0000256" key="9">
    <source>
        <dbReference type="PROSITE-ProRule" id="PRU01360"/>
    </source>
</evidence>
<dbReference type="GO" id="GO:0033214">
    <property type="term" value="P:siderophore-iron import into cell"/>
    <property type="evidence" value="ECO:0007669"/>
    <property type="project" value="TreeGrafter"/>
</dbReference>
<dbReference type="InterPro" id="IPR010917">
    <property type="entry name" value="TonB_rcpt_CS"/>
</dbReference>
<dbReference type="PANTHER" id="PTHR30442:SF0">
    <property type="entry name" value="FE(3+) DICITRATE TRANSPORT PROTEIN FECA"/>
    <property type="match status" value="1"/>
</dbReference>
<dbReference type="Gene3D" id="2.60.40.1120">
    <property type="entry name" value="Carboxypeptidase-like, regulatory domain"/>
    <property type="match status" value="1"/>
</dbReference>
<dbReference type="PROSITE" id="PS52016">
    <property type="entry name" value="TONB_DEPENDENT_REC_3"/>
    <property type="match status" value="1"/>
</dbReference>
<dbReference type="AlphaFoldDB" id="A0A939K2H0"/>
<evidence type="ECO:0000256" key="3">
    <source>
        <dbReference type="ARBA" id="ARBA00022452"/>
    </source>
</evidence>
<accession>A0A939K2H0</accession>
<keyword evidence="13" id="KW-0121">Carboxypeptidase</keyword>
<proteinExistence type="inferred from homology"/>
<dbReference type="InterPro" id="IPR008969">
    <property type="entry name" value="CarboxyPept-like_regulatory"/>
</dbReference>
<dbReference type="RefSeq" id="WP_207363877.1">
    <property type="nucleotide sequence ID" value="NZ_JAFMYV010000003.1"/>
</dbReference>
<dbReference type="Pfam" id="PF07715">
    <property type="entry name" value="Plug"/>
    <property type="match status" value="1"/>
</dbReference>
<keyword evidence="2 9" id="KW-0813">Transport</keyword>
<evidence type="ECO:0000259" key="12">
    <source>
        <dbReference type="Pfam" id="PF07715"/>
    </source>
</evidence>
<dbReference type="EMBL" id="JAFMYV010000003">
    <property type="protein sequence ID" value="MBO0936309.1"/>
    <property type="molecule type" value="Genomic_DNA"/>
</dbReference>
<keyword evidence="6 10" id="KW-0798">TonB box</keyword>
<dbReference type="GO" id="GO:0004180">
    <property type="term" value="F:carboxypeptidase activity"/>
    <property type="evidence" value="ECO:0007669"/>
    <property type="project" value="UniProtKB-KW"/>
</dbReference>
<comment type="similarity">
    <text evidence="9 10">Belongs to the TonB-dependent receptor family.</text>
</comment>